<sequence>MHPTGVLLAIATFSGYVAAQSSQWTVDQSCDAANIVEACINLISPRITGCTKNGNDYECLCLQYTDLATCYNNCPNDPTASSIKNTIISYCGAYSATASTSSVATATGSSTRSSTGTSAGSDATATTTRGDSSAATSSSATSTSTNFGTVITPGYSYGAVAGLLAFAGALL</sequence>
<feature type="chain" id="PRO_5018281414" description="GPI anchored serine-threonine rich protein" evidence="2">
    <location>
        <begin position="20"/>
        <end position="171"/>
    </location>
</feature>
<accession>A0A3N4KVC2</accession>
<gene>
    <name evidence="3" type="ORF">P167DRAFT_533905</name>
</gene>
<evidence type="ECO:0000256" key="1">
    <source>
        <dbReference type="SAM" id="MobiDB-lite"/>
    </source>
</evidence>
<keyword evidence="2" id="KW-0732">Signal</keyword>
<feature type="region of interest" description="Disordered" evidence="1">
    <location>
        <begin position="106"/>
        <end position="144"/>
    </location>
</feature>
<feature type="signal peptide" evidence="2">
    <location>
        <begin position="1"/>
        <end position="19"/>
    </location>
</feature>
<evidence type="ECO:0000313" key="3">
    <source>
        <dbReference type="EMBL" id="RPB14487.1"/>
    </source>
</evidence>
<evidence type="ECO:0000256" key="2">
    <source>
        <dbReference type="SAM" id="SignalP"/>
    </source>
</evidence>
<organism evidence="3 4">
    <name type="scientific">Morchella conica CCBAS932</name>
    <dbReference type="NCBI Taxonomy" id="1392247"/>
    <lineage>
        <taxon>Eukaryota</taxon>
        <taxon>Fungi</taxon>
        <taxon>Dikarya</taxon>
        <taxon>Ascomycota</taxon>
        <taxon>Pezizomycotina</taxon>
        <taxon>Pezizomycetes</taxon>
        <taxon>Pezizales</taxon>
        <taxon>Morchellaceae</taxon>
        <taxon>Morchella</taxon>
    </lineage>
</organism>
<dbReference type="Proteomes" id="UP000277580">
    <property type="component" value="Unassembled WGS sequence"/>
</dbReference>
<dbReference type="OrthoDB" id="2507140at2759"/>
<protein>
    <recommendedName>
        <fullName evidence="5">GPI anchored serine-threonine rich protein</fullName>
    </recommendedName>
</protein>
<reference evidence="3 4" key="1">
    <citation type="journal article" date="2018" name="Nat. Ecol. Evol.">
        <title>Pezizomycetes genomes reveal the molecular basis of ectomycorrhizal truffle lifestyle.</title>
        <authorList>
            <person name="Murat C."/>
            <person name="Payen T."/>
            <person name="Noel B."/>
            <person name="Kuo A."/>
            <person name="Morin E."/>
            <person name="Chen J."/>
            <person name="Kohler A."/>
            <person name="Krizsan K."/>
            <person name="Balestrini R."/>
            <person name="Da Silva C."/>
            <person name="Montanini B."/>
            <person name="Hainaut M."/>
            <person name="Levati E."/>
            <person name="Barry K.W."/>
            <person name="Belfiori B."/>
            <person name="Cichocki N."/>
            <person name="Clum A."/>
            <person name="Dockter R.B."/>
            <person name="Fauchery L."/>
            <person name="Guy J."/>
            <person name="Iotti M."/>
            <person name="Le Tacon F."/>
            <person name="Lindquist E.A."/>
            <person name="Lipzen A."/>
            <person name="Malagnac F."/>
            <person name="Mello A."/>
            <person name="Molinier V."/>
            <person name="Miyauchi S."/>
            <person name="Poulain J."/>
            <person name="Riccioni C."/>
            <person name="Rubini A."/>
            <person name="Sitrit Y."/>
            <person name="Splivallo R."/>
            <person name="Traeger S."/>
            <person name="Wang M."/>
            <person name="Zifcakova L."/>
            <person name="Wipf D."/>
            <person name="Zambonelli A."/>
            <person name="Paolocci F."/>
            <person name="Nowrousian M."/>
            <person name="Ottonello S."/>
            <person name="Baldrian P."/>
            <person name="Spatafora J.W."/>
            <person name="Henrissat B."/>
            <person name="Nagy L.G."/>
            <person name="Aury J.M."/>
            <person name="Wincker P."/>
            <person name="Grigoriev I.V."/>
            <person name="Bonfante P."/>
            <person name="Martin F.M."/>
        </authorList>
    </citation>
    <scope>NUCLEOTIDE SEQUENCE [LARGE SCALE GENOMIC DNA]</scope>
    <source>
        <strain evidence="3 4">CCBAS932</strain>
    </source>
</reference>
<evidence type="ECO:0008006" key="5">
    <source>
        <dbReference type="Google" id="ProtNLM"/>
    </source>
</evidence>
<evidence type="ECO:0000313" key="4">
    <source>
        <dbReference type="Proteomes" id="UP000277580"/>
    </source>
</evidence>
<dbReference type="STRING" id="1392247.A0A3N4KVC2"/>
<dbReference type="InParanoid" id="A0A3N4KVC2"/>
<dbReference type="EMBL" id="ML119117">
    <property type="protein sequence ID" value="RPB14487.1"/>
    <property type="molecule type" value="Genomic_DNA"/>
</dbReference>
<keyword evidence="4" id="KW-1185">Reference proteome</keyword>
<name>A0A3N4KVC2_9PEZI</name>
<dbReference type="AlphaFoldDB" id="A0A3N4KVC2"/>
<proteinExistence type="predicted"/>